<accession>B0D039</accession>
<dbReference type="InParanoid" id="B0D039"/>
<dbReference type="EMBL" id="DS547095">
    <property type="protein sequence ID" value="EDR11389.1"/>
    <property type="molecule type" value="Genomic_DNA"/>
</dbReference>
<dbReference type="AlphaFoldDB" id="B0D039"/>
<dbReference type="KEGG" id="lbc:LACBIDRAFT_323937"/>
<name>B0D039_LACBS</name>
<reference evidence="2" key="1">
    <citation type="journal article" date="2008" name="Nature">
        <title>The genome of Laccaria bicolor provides insights into mycorrhizal symbiosis.</title>
        <authorList>
            <person name="Martin F."/>
            <person name="Aerts A."/>
            <person name="Ahren D."/>
            <person name="Brun A."/>
            <person name="Danchin E.G.J."/>
            <person name="Duchaussoy F."/>
            <person name="Gibon J."/>
            <person name="Kohler A."/>
            <person name="Lindquist E."/>
            <person name="Pereda V."/>
            <person name="Salamov A."/>
            <person name="Shapiro H.J."/>
            <person name="Wuyts J."/>
            <person name="Blaudez D."/>
            <person name="Buee M."/>
            <person name="Brokstein P."/>
            <person name="Canbaeck B."/>
            <person name="Cohen D."/>
            <person name="Courty P.E."/>
            <person name="Coutinho P.M."/>
            <person name="Delaruelle C."/>
            <person name="Detter J.C."/>
            <person name="Deveau A."/>
            <person name="DiFazio S."/>
            <person name="Duplessis S."/>
            <person name="Fraissinet-Tachet L."/>
            <person name="Lucic E."/>
            <person name="Frey-Klett P."/>
            <person name="Fourrey C."/>
            <person name="Feussner I."/>
            <person name="Gay G."/>
            <person name="Grimwood J."/>
            <person name="Hoegger P.J."/>
            <person name="Jain P."/>
            <person name="Kilaru S."/>
            <person name="Labbe J."/>
            <person name="Lin Y.C."/>
            <person name="Legue V."/>
            <person name="Le Tacon F."/>
            <person name="Marmeisse R."/>
            <person name="Melayah D."/>
            <person name="Montanini B."/>
            <person name="Muratet M."/>
            <person name="Nehls U."/>
            <person name="Niculita-Hirzel H."/>
            <person name="Oudot-Le Secq M.P."/>
            <person name="Peter M."/>
            <person name="Quesneville H."/>
            <person name="Rajashekar B."/>
            <person name="Reich M."/>
            <person name="Rouhier N."/>
            <person name="Schmutz J."/>
            <person name="Yin T."/>
            <person name="Chalot M."/>
            <person name="Henrissat B."/>
            <person name="Kuees U."/>
            <person name="Lucas S."/>
            <person name="Van de Peer Y."/>
            <person name="Podila G.K."/>
            <person name="Polle A."/>
            <person name="Pukkila P.J."/>
            <person name="Richardson P.M."/>
            <person name="Rouze P."/>
            <person name="Sanders I.R."/>
            <person name="Stajich J.E."/>
            <person name="Tunlid A."/>
            <person name="Tuskan G."/>
            <person name="Grigoriev I.V."/>
        </authorList>
    </citation>
    <scope>NUCLEOTIDE SEQUENCE [LARGE SCALE GENOMIC DNA]</scope>
</reference>
<protein>
    <submittedName>
        <fullName evidence="2">Predicted protein</fullName>
    </submittedName>
</protein>
<proteinExistence type="predicted"/>
<organism evidence="3">
    <name type="scientific">Laccaria bicolor (strain S238N-H82 / ATCC MYA-4686)</name>
    <name type="common">Bicoloured deceiver</name>
    <name type="synonym">Laccaria laccata var. bicolor</name>
    <dbReference type="NCBI Taxonomy" id="486041"/>
    <lineage>
        <taxon>Eukaryota</taxon>
        <taxon>Fungi</taxon>
        <taxon>Dikarya</taxon>
        <taxon>Basidiomycota</taxon>
        <taxon>Agaricomycotina</taxon>
        <taxon>Agaricomycetes</taxon>
        <taxon>Agaricomycetidae</taxon>
        <taxon>Agaricales</taxon>
        <taxon>Agaricineae</taxon>
        <taxon>Hydnangiaceae</taxon>
        <taxon>Laccaria</taxon>
    </lineage>
</organism>
<evidence type="ECO:0000313" key="2">
    <source>
        <dbReference type="EMBL" id="EDR11389.1"/>
    </source>
</evidence>
<evidence type="ECO:0000313" key="3">
    <source>
        <dbReference type="Proteomes" id="UP000001194"/>
    </source>
</evidence>
<feature type="region of interest" description="Disordered" evidence="1">
    <location>
        <begin position="294"/>
        <end position="322"/>
    </location>
</feature>
<dbReference type="HOGENOM" id="CLU_590606_0_0_1"/>
<gene>
    <name evidence="2" type="ORF">LACBIDRAFT_323937</name>
</gene>
<dbReference type="GeneID" id="6073210"/>
<keyword evidence="3" id="KW-1185">Reference proteome</keyword>
<sequence length="463" mass="51279">MVEGRGSVAGTLAIVVLRWHPIVVSHFVVASSSRVRVFVESAGIHRNPPESAGMGPESAGIHRNPQEWDQNPQEWDWNSQEWDWNRILEAIRHRRNANLREFANAIADLCLTAEPGTLLGTVFETREEFGLWYSFVQDFVDTQGVPVPAGSTTADLERLISLFQRDDSPPIAGPSSLTPRQRRVRSLSLIPSIAVASPGLPPSAHSQEEEEEVIDELVDKDFWTFYINLFVSLSFVHPRKLVKSKAVVEDKDDEVEIVPSPSDTDVMMGGCDGPNAITAADTMAVDNLFGDEEVKDAASSPKEKGKKRAASGPKTPAKSKHAETVSIPYDAVPGMDTNSREFHKALVVEHAKGSCAGNKRPRTEPPFISGLADLQSRQNESANSLLIDNPLYREILARAHAAVTNRMPAYPTLAYFKQQEVDLRERVLLSMQCLDLELRLRDVLVADYEIALAQIAEREVTKE</sequence>
<dbReference type="Proteomes" id="UP000001194">
    <property type="component" value="Unassembled WGS sequence"/>
</dbReference>
<dbReference type="RefSeq" id="XP_001877286.1">
    <property type="nucleotide sequence ID" value="XM_001877251.1"/>
</dbReference>
<evidence type="ECO:0000256" key="1">
    <source>
        <dbReference type="SAM" id="MobiDB-lite"/>
    </source>
</evidence>